<evidence type="ECO:0000259" key="2">
    <source>
        <dbReference type="Pfam" id="PF18023"/>
    </source>
</evidence>
<dbReference type="Gene3D" id="1.25.40.10">
    <property type="entry name" value="Tetratricopeptide repeat domain"/>
    <property type="match status" value="1"/>
</dbReference>
<reference evidence="3" key="1">
    <citation type="submission" date="2013-04" db="EMBL/GenBank/DDBJ databases">
        <title>An insight into the transcriptome of the digestive tract of the blood sucking bug, Rhodnius prolixus.</title>
        <authorList>
            <person name="Ribeiro J.M.C."/>
            <person name="Genta F.A."/>
            <person name="Sorgine M.H.F."/>
            <person name="Paiva-Silva G.O."/>
            <person name="Majerowicz D."/>
            <person name="Medeiros M."/>
            <person name="Koerich L."/>
            <person name="Terra W.R."/>
            <person name="Ferreira C."/>
            <person name="Pimentel A.C."/>
            <person name="Bisch P.M."/>
            <person name="Diniz M.M.P."/>
            <person name="Nascimento R."/>
            <person name="Salmon D."/>
            <person name="Silber A.M."/>
            <person name="Alves M."/>
            <person name="Oliveira M.F."/>
            <person name="Gondim K.C."/>
            <person name="Silva Neto M.A.C."/>
            <person name="Atella G.C."/>
            <person name="Araujo H."/>
            <person name="Dias F.S."/>
            <person name="Polycarpo C.R."/>
            <person name="Fampa P."/>
            <person name="Melo A.C."/>
            <person name="Tanaka A.S."/>
            <person name="Balczun C."/>
            <person name="Oliveira J.H.M."/>
            <person name="Goncalves R."/>
            <person name="Lazoski C."/>
            <person name="Pereira M.A."/>
            <person name="Rivera-Pomar R."/>
            <person name="Diambra L."/>
            <person name="Schaub G.A."/>
            <person name="Garcia E.S."/>
            <person name="Azambuja P."/>
            <person name="Braz G.R.C."/>
            <person name="Oliveira P.L."/>
        </authorList>
    </citation>
    <scope>NUCLEOTIDE SEQUENCE</scope>
</reference>
<proteinExistence type="evidence at transcript level"/>
<dbReference type="InParanoid" id="R4FL77"/>
<dbReference type="VEuPathDB" id="VectorBase:RPRC006709"/>
<accession>R4FL77</accession>
<protein>
    <submittedName>
        <fullName evidence="3 4">Putative fkbp-type peptidyl-prolyl cis-trans isomerase</fullName>
    </submittedName>
</protein>
<dbReference type="AlphaFoldDB" id="R4FL77"/>
<dbReference type="Pfam" id="PF18023">
    <property type="entry name" value="FKBP_N_2"/>
    <property type="match status" value="1"/>
</dbReference>
<reference evidence="5" key="2">
    <citation type="submission" date="2015-04" db="EMBL/GenBank/DDBJ databases">
        <authorList>
            <person name="Wilson R.K."/>
            <person name="Warren W."/>
            <person name="Dotson E."/>
            <person name="Oliveira P.L."/>
        </authorList>
    </citation>
    <scope>NUCLEOTIDE SEQUENCE</scope>
</reference>
<evidence type="ECO:0000256" key="1">
    <source>
        <dbReference type="PROSITE-ProRule" id="PRU00339"/>
    </source>
</evidence>
<dbReference type="Proteomes" id="UP000015103">
    <property type="component" value="Unassembled WGS sequence"/>
</dbReference>
<keyword evidence="3" id="KW-0413">Isomerase</keyword>
<dbReference type="InterPro" id="IPR011990">
    <property type="entry name" value="TPR-like_helical_dom_sf"/>
</dbReference>
<evidence type="ECO:0000313" key="4">
    <source>
        <dbReference type="EnsemblMetazoa" id="RPRC006709-PA"/>
    </source>
</evidence>
<dbReference type="PANTHER" id="PTHR46512">
    <property type="entry name" value="PEPTIDYLPROLYL ISOMERASE"/>
    <property type="match status" value="1"/>
</dbReference>
<evidence type="ECO:0000313" key="3">
    <source>
        <dbReference type="EMBL" id="JAA75306.1"/>
    </source>
</evidence>
<dbReference type="InterPro" id="IPR019734">
    <property type="entry name" value="TPR_rpt"/>
</dbReference>
<reference evidence="4" key="3">
    <citation type="submission" date="2015-05" db="UniProtKB">
        <authorList>
            <consortium name="EnsemblMetazoa"/>
        </authorList>
    </citation>
    <scope>IDENTIFICATION</scope>
</reference>
<dbReference type="GeneID" id="141453537"/>
<dbReference type="EnsemblMetazoa" id="RPRC006709-RA">
    <property type="protein sequence ID" value="RPRC006709-PA"/>
    <property type="gene ID" value="RPRC006709"/>
</dbReference>
<keyword evidence="5" id="KW-1185">Reference proteome</keyword>
<dbReference type="EMBL" id="GAHY01002204">
    <property type="protein sequence ID" value="JAA75306.1"/>
    <property type="molecule type" value="mRNA"/>
</dbReference>
<dbReference type="SMART" id="SM00028">
    <property type="entry name" value="TPR"/>
    <property type="match status" value="3"/>
</dbReference>
<dbReference type="EMBL" id="ACPB03018640">
    <property type="status" value="NOT_ANNOTATED_CDS"/>
    <property type="molecule type" value="Genomic_DNA"/>
</dbReference>
<dbReference type="RefSeq" id="XP_073983007.1">
    <property type="nucleotide sequence ID" value="XM_074126906.1"/>
</dbReference>
<feature type="repeat" description="TPR" evidence="1">
    <location>
        <begin position="214"/>
        <end position="247"/>
    </location>
</feature>
<keyword evidence="1" id="KW-0802">TPR repeat</keyword>
<feature type="domain" description="BDBT FKBP like N-terminal" evidence="2">
    <location>
        <begin position="15"/>
        <end position="115"/>
    </location>
</feature>
<dbReference type="PROSITE" id="PS50005">
    <property type="entry name" value="TPR"/>
    <property type="match status" value="1"/>
</dbReference>
<dbReference type="GO" id="GO:0016853">
    <property type="term" value="F:isomerase activity"/>
    <property type="evidence" value="ECO:0007669"/>
    <property type="project" value="UniProtKB-KW"/>
</dbReference>
<dbReference type="FunCoup" id="R4FL77">
    <property type="interactions" value="115"/>
</dbReference>
<dbReference type="SUPFAM" id="SSF48452">
    <property type="entry name" value="TPR-like"/>
    <property type="match status" value="1"/>
</dbReference>
<organism evidence="3">
    <name type="scientific">Rhodnius prolixus</name>
    <name type="common">Triatomid bug</name>
    <dbReference type="NCBI Taxonomy" id="13249"/>
    <lineage>
        <taxon>Eukaryota</taxon>
        <taxon>Metazoa</taxon>
        <taxon>Ecdysozoa</taxon>
        <taxon>Arthropoda</taxon>
        <taxon>Hexapoda</taxon>
        <taxon>Insecta</taxon>
        <taxon>Pterygota</taxon>
        <taxon>Neoptera</taxon>
        <taxon>Paraneoptera</taxon>
        <taxon>Hemiptera</taxon>
        <taxon>Heteroptera</taxon>
        <taxon>Panheteroptera</taxon>
        <taxon>Cimicomorpha</taxon>
        <taxon>Reduviidae</taxon>
        <taxon>Triatominae</taxon>
        <taxon>Rhodnius</taxon>
    </lineage>
</organism>
<evidence type="ECO:0000313" key="5">
    <source>
        <dbReference type="Proteomes" id="UP000015103"/>
    </source>
</evidence>
<dbReference type="PANTHER" id="PTHR46512:SF10">
    <property type="entry name" value="FK506-BINDING PROTEIN-LIKE"/>
    <property type="match status" value="1"/>
</dbReference>
<dbReference type="HOGENOM" id="CLU_013615_13_0_1"/>
<sequence>MEATIDVEVVVPWDWQSTDKRIRKRILHKGWWNGSRPVEGSPCMVQIDTSDYEDVNISEAYRLPSTDQFKLIVGEGETEFQRMLDRLLPTMDTFEECLVEYKIDESVYKVKIKLIQHGAGTPSYSLDAEKKLAKALYCKERGVLLYKEGRTLDAFHRFKRAAQLLIFLDRDQPQYLPIYLTVCNNLAQCHLQHGNYEHTLTLCDKVLAKEPNNVKCLLRRASALESLRDFENALDVYKRVLQLEANNHRATERLLQMKIQVDDMNARYNAAVKRMFDFNN</sequence>
<dbReference type="InterPro" id="IPR050754">
    <property type="entry name" value="FKBP4/5/8-like"/>
</dbReference>
<dbReference type="eggNOG" id="KOG0543">
    <property type="taxonomic scope" value="Eukaryota"/>
</dbReference>
<dbReference type="STRING" id="13249.R4FL77"/>
<name>R4FL77_RHOPR</name>
<dbReference type="InterPro" id="IPR040478">
    <property type="entry name" value="FKBP_N_2"/>
</dbReference>